<dbReference type="InterPro" id="IPR018666">
    <property type="entry name" value="DUF2125"/>
</dbReference>
<proteinExistence type="predicted"/>
<evidence type="ECO:0000313" key="2">
    <source>
        <dbReference type="Proteomes" id="UP000241899"/>
    </source>
</evidence>
<gene>
    <name evidence="1" type="ORF">C5F46_08480</name>
</gene>
<protein>
    <recommendedName>
        <fullName evidence="3">DUF2125 domain-containing protein</fullName>
    </recommendedName>
</protein>
<evidence type="ECO:0008006" key="3">
    <source>
        <dbReference type="Google" id="ProtNLM"/>
    </source>
</evidence>
<dbReference type="OrthoDB" id="7625707at2"/>
<evidence type="ECO:0000313" key="1">
    <source>
        <dbReference type="EMBL" id="PTE17549.1"/>
    </source>
</evidence>
<organism evidence="1 2">
    <name type="scientific">Phaeovulum veldkampii DSM 11550</name>
    <dbReference type="NCBI Taxonomy" id="1185920"/>
    <lineage>
        <taxon>Bacteria</taxon>
        <taxon>Pseudomonadati</taxon>
        <taxon>Pseudomonadota</taxon>
        <taxon>Alphaproteobacteria</taxon>
        <taxon>Rhodobacterales</taxon>
        <taxon>Paracoccaceae</taxon>
        <taxon>Phaeovulum</taxon>
    </lineage>
</organism>
<keyword evidence="2" id="KW-1185">Reference proteome</keyword>
<reference evidence="1 2" key="1">
    <citation type="submission" date="2018-03" db="EMBL/GenBank/DDBJ databases">
        <title>Rhodobacter veldkampii.</title>
        <authorList>
            <person name="Meyer T.E."/>
            <person name="Miller S."/>
            <person name="Lodha T."/>
            <person name="Gandham S."/>
            <person name="Chintalapati S."/>
            <person name="Chintalapati V.R."/>
        </authorList>
    </citation>
    <scope>NUCLEOTIDE SEQUENCE [LARGE SCALE GENOMIC DNA]</scope>
    <source>
        <strain evidence="1 2">DSM 11550</strain>
    </source>
</reference>
<accession>A0A2T4JI04</accession>
<sequence>MGRLIWGLLAIALLWDGIWLMATGALRSGAATAISASAGQIEAADVRRTGFPLSFGLRAQDLTLKTADGLAEWTLPKVVFKAPGLMPHQPSLRATTGQTLRIAGETVMLDFDEMRADAAFAPSGDLTLETAGFFLTAPKATAASGWLASAEAVEANLRPGTSPETVDISAEVRALTLPAAALAALNGAVTPGTLVDRIGLKAQLTLSAPLDRHIGQTKPQITAVDLGELALRWGEMALAAQGQVTITAAGQPEGRLMLRATRWREMLDMAVAAGLVKAETAPTVAAMLTEMAQASGGESLDLPIDFRAGLMFVGPVPVGPAPYLQ</sequence>
<dbReference type="AlphaFoldDB" id="A0A2T4JI04"/>
<comment type="caution">
    <text evidence="1">The sequence shown here is derived from an EMBL/GenBank/DDBJ whole genome shotgun (WGS) entry which is preliminary data.</text>
</comment>
<dbReference type="Pfam" id="PF09898">
    <property type="entry name" value="DUF2125"/>
    <property type="match status" value="1"/>
</dbReference>
<dbReference type="Proteomes" id="UP000241899">
    <property type="component" value="Unassembled WGS sequence"/>
</dbReference>
<dbReference type="EMBL" id="PZKF01000016">
    <property type="protein sequence ID" value="PTE17549.1"/>
    <property type="molecule type" value="Genomic_DNA"/>
</dbReference>
<dbReference type="RefSeq" id="WP_107324930.1">
    <property type="nucleotide sequence ID" value="NZ_NHSP01000028.1"/>
</dbReference>
<name>A0A2T4JI04_9RHOB</name>